<proteinExistence type="predicted"/>
<keyword evidence="1" id="KW-0547">Nucleotide-binding</keyword>
<reference evidence="4" key="1">
    <citation type="journal article" date="2020" name="bioRxiv">
        <title>A rank-normalized archaeal taxonomy based on genome phylogeny resolves widespread incomplete and uneven classifications.</title>
        <authorList>
            <person name="Rinke C."/>
            <person name="Chuvochina M."/>
            <person name="Mussig A.J."/>
            <person name="Chaumeil P.-A."/>
            <person name="Waite D.W."/>
            <person name="Whitman W.B."/>
            <person name="Parks D.H."/>
            <person name="Hugenholtz P."/>
        </authorList>
    </citation>
    <scope>NUCLEOTIDE SEQUENCE</scope>
    <source>
        <strain evidence="4">UBA8853</strain>
    </source>
</reference>
<dbReference type="Gene3D" id="3.40.50.300">
    <property type="entry name" value="P-loop containing nucleotide triphosphate hydrolases"/>
    <property type="match status" value="1"/>
</dbReference>
<dbReference type="OMA" id="GINVGQF"/>
<dbReference type="EMBL" id="DUJS01000004">
    <property type="protein sequence ID" value="HII70860.1"/>
    <property type="molecule type" value="Genomic_DNA"/>
</dbReference>
<dbReference type="Gene3D" id="1.20.120.1190">
    <property type="match status" value="1"/>
</dbReference>
<dbReference type="InterPro" id="IPR027417">
    <property type="entry name" value="P-loop_NTPase"/>
</dbReference>
<gene>
    <name evidence="4" type="ORF">HA336_06485</name>
</gene>
<comment type="caution">
    <text evidence="4">The sequence shown here is derived from an EMBL/GenBank/DDBJ whole genome shotgun (WGS) entry which is preliminary data.</text>
</comment>
<dbReference type="InterPro" id="IPR031167">
    <property type="entry name" value="G_OBG"/>
</dbReference>
<dbReference type="CDD" id="cd01897">
    <property type="entry name" value="NOG"/>
    <property type="match status" value="1"/>
</dbReference>
<name>A0A832T2G9_9EURY</name>
<feature type="domain" description="OBG-type G" evidence="3">
    <location>
        <begin position="175"/>
        <end position="334"/>
    </location>
</feature>
<evidence type="ECO:0000256" key="1">
    <source>
        <dbReference type="ARBA" id="ARBA00022741"/>
    </source>
</evidence>
<dbReference type="PRINTS" id="PR00326">
    <property type="entry name" value="GTP1OBG"/>
</dbReference>
<dbReference type="Pfam" id="PF17835">
    <property type="entry name" value="NOG1_N"/>
    <property type="match status" value="1"/>
</dbReference>
<sequence>MSGNPFRKMPEVPDPEELIDVAFRRAERAAEGTRKSFYGTRTPPEVRARSIEIARVNTACQLVQDRLWEIVRKTPNLDELHPFYRELADALAGIDRLKSSLADVHTVAKIARLIREEYTRKIKRARDPRTAAELRRQAFGRLASTIRRKVGDALRFLRKVQPKLVDLPAIDTEMFTVTLAGFPNVGKTTLMTVLTGSRPEIAPYPFTTKGIQVGYMERPYPVQMLDTPGLLERPEEERNPVERQAIAALKHVTDAVLFLIDPTGTCGYPVEEQLELLDRVRKEFDVPVYVVLTKADLRDLWEEPDLEGEPVYKVSATERTGLKELRELLNDLARGHYSGRDRGHDEGRDEER</sequence>
<dbReference type="Pfam" id="PF06858">
    <property type="entry name" value="NOG1"/>
    <property type="match status" value="1"/>
</dbReference>
<dbReference type="GeneID" id="1477305"/>
<dbReference type="SUPFAM" id="SSF52540">
    <property type="entry name" value="P-loop containing nucleoside triphosphate hydrolases"/>
    <property type="match status" value="1"/>
</dbReference>
<dbReference type="InterPro" id="IPR005225">
    <property type="entry name" value="Small_GTP-bd"/>
</dbReference>
<dbReference type="PROSITE" id="PS51710">
    <property type="entry name" value="G_OBG"/>
    <property type="match status" value="1"/>
</dbReference>
<accession>A0A832T2G9</accession>
<dbReference type="InterPro" id="IPR006073">
    <property type="entry name" value="GTP-bd"/>
</dbReference>
<dbReference type="GO" id="GO:0005525">
    <property type="term" value="F:GTP binding"/>
    <property type="evidence" value="ECO:0007669"/>
    <property type="project" value="UniProtKB-KW"/>
</dbReference>
<evidence type="ECO:0000259" key="3">
    <source>
        <dbReference type="PROSITE" id="PS51710"/>
    </source>
</evidence>
<dbReference type="NCBIfam" id="TIGR00231">
    <property type="entry name" value="small_GTP"/>
    <property type="match status" value="1"/>
</dbReference>
<keyword evidence="2" id="KW-0342">GTP-binding</keyword>
<dbReference type="RefSeq" id="WP_011018375.1">
    <property type="nucleotide sequence ID" value="NZ_DUJS01000004.1"/>
</dbReference>
<protein>
    <submittedName>
        <fullName evidence="4">NOG1 family protein</fullName>
    </submittedName>
</protein>
<evidence type="ECO:0000256" key="2">
    <source>
        <dbReference type="ARBA" id="ARBA00023134"/>
    </source>
</evidence>
<dbReference type="Proteomes" id="UP000619545">
    <property type="component" value="Unassembled WGS sequence"/>
</dbReference>
<evidence type="ECO:0000313" key="4">
    <source>
        <dbReference type="EMBL" id="HII70860.1"/>
    </source>
</evidence>
<evidence type="ECO:0000313" key="5">
    <source>
        <dbReference type="Proteomes" id="UP000619545"/>
    </source>
</evidence>
<dbReference type="InterPro" id="IPR010674">
    <property type="entry name" value="NOG1_Rossman_fold_dom"/>
</dbReference>
<organism evidence="4 5">
    <name type="scientific">Methanopyrus kandleri</name>
    <dbReference type="NCBI Taxonomy" id="2320"/>
    <lineage>
        <taxon>Archaea</taxon>
        <taxon>Methanobacteriati</taxon>
        <taxon>Methanobacteriota</taxon>
        <taxon>Methanomada group</taxon>
        <taxon>Methanopyri</taxon>
        <taxon>Methanopyrales</taxon>
        <taxon>Methanopyraceae</taxon>
        <taxon>Methanopyrus</taxon>
    </lineage>
</organism>
<dbReference type="AlphaFoldDB" id="A0A832T2G9"/>
<dbReference type="PANTHER" id="PTHR45759">
    <property type="entry name" value="NUCLEOLAR GTP-BINDING PROTEIN 1"/>
    <property type="match status" value="1"/>
</dbReference>
<dbReference type="InterPro" id="IPR041623">
    <property type="entry name" value="NOG1_N"/>
</dbReference>